<accession>A0ABT1H2R7</accession>
<organism evidence="3 4">
    <name type="scientific">Williamsia serinedens</name>
    <dbReference type="NCBI Taxonomy" id="391736"/>
    <lineage>
        <taxon>Bacteria</taxon>
        <taxon>Bacillati</taxon>
        <taxon>Actinomycetota</taxon>
        <taxon>Actinomycetes</taxon>
        <taxon>Mycobacteriales</taxon>
        <taxon>Nocardiaceae</taxon>
        <taxon>Williamsia</taxon>
    </lineage>
</organism>
<dbReference type="RefSeq" id="WP_253653614.1">
    <property type="nucleotide sequence ID" value="NZ_BAAAOE010000001.1"/>
</dbReference>
<dbReference type="PANTHER" id="PTHR30388:SF4">
    <property type="entry name" value="MOLYBDENUM COFACTOR INSERTION CHAPERONE PAOD"/>
    <property type="match status" value="1"/>
</dbReference>
<feature type="domain" description="XdhC Rossmann" evidence="2">
    <location>
        <begin position="195"/>
        <end position="341"/>
    </location>
</feature>
<evidence type="ECO:0000313" key="3">
    <source>
        <dbReference type="EMBL" id="MCP2160028.1"/>
    </source>
</evidence>
<dbReference type="InterPro" id="IPR027051">
    <property type="entry name" value="XdhC_Rossmann_dom"/>
</dbReference>
<name>A0ABT1H2R7_9NOCA</name>
<sequence length="357" mass="37119">MSDVTADMLADWRAGAEIAVATVVRTSGRTPCPPGTTMALLPDGSVSGSVSGGCVEADVLACLRDVLDGAPASVRRYGLAEDVLAVGLPCGGTIDVLVSAVSRDRTPHLETVVADRAADRPVAAATVVAHPDTARLGETVVVRSADLLGSLGSTELDRALRDKAKRVLDAGRSTAIDLTDAVSVFVDVHPPRPRMLVYGGAAVAAAVTRQATLLGFRVTVCDHRAEFATQRRFPEADEVVVATPADHLAAEIDAGRVDRRTAVCSLTHDVRTDIDLLEVALHADLGYVGAIGSRRVHDDRVRRLRARGVTAPQLATLRSPIGLDIGAQTPAEIAVAVGAEITAVRQAASGLPLSHSA</sequence>
<dbReference type="Proteomes" id="UP001205740">
    <property type="component" value="Unassembled WGS sequence"/>
</dbReference>
<gene>
    <name evidence="3" type="ORF">LX12_001207</name>
</gene>
<dbReference type="EMBL" id="JAMTCG010000002">
    <property type="protein sequence ID" value="MCP2160028.1"/>
    <property type="molecule type" value="Genomic_DNA"/>
</dbReference>
<evidence type="ECO:0000259" key="2">
    <source>
        <dbReference type="Pfam" id="PF13478"/>
    </source>
</evidence>
<dbReference type="InterPro" id="IPR052698">
    <property type="entry name" value="MoCofactor_Util/Proc"/>
</dbReference>
<feature type="domain" description="XdhC- CoxI" evidence="1">
    <location>
        <begin position="12"/>
        <end position="78"/>
    </location>
</feature>
<dbReference type="Pfam" id="PF13478">
    <property type="entry name" value="XdhC_C"/>
    <property type="match status" value="1"/>
</dbReference>
<proteinExistence type="predicted"/>
<keyword evidence="4" id="KW-1185">Reference proteome</keyword>
<dbReference type="Pfam" id="PF02625">
    <property type="entry name" value="XdhC_CoxI"/>
    <property type="match status" value="2"/>
</dbReference>
<protein>
    <submittedName>
        <fullName evidence="3">Xanthine dehydrogenase accessory factor</fullName>
    </submittedName>
</protein>
<dbReference type="PANTHER" id="PTHR30388">
    <property type="entry name" value="ALDEHYDE OXIDOREDUCTASE MOLYBDENUM COFACTOR ASSEMBLY PROTEIN"/>
    <property type="match status" value="1"/>
</dbReference>
<evidence type="ECO:0000313" key="4">
    <source>
        <dbReference type="Proteomes" id="UP001205740"/>
    </source>
</evidence>
<evidence type="ECO:0000259" key="1">
    <source>
        <dbReference type="Pfam" id="PF02625"/>
    </source>
</evidence>
<dbReference type="InterPro" id="IPR003777">
    <property type="entry name" value="XdhC_CoxI"/>
</dbReference>
<reference evidence="3 4" key="1">
    <citation type="submission" date="2022-06" db="EMBL/GenBank/DDBJ databases">
        <title>Genomic Encyclopedia of Archaeal and Bacterial Type Strains, Phase II (KMG-II): from individual species to whole genera.</title>
        <authorList>
            <person name="Goeker M."/>
        </authorList>
    </citation>
    <scope>NUCLEOTIDE SEQUENCE [LARGE SCALE GENOMIC DNA]</scope>
    <source>
        <strain evidence="3 4">DSM 45037</strain>
    </source>
</reference>
<comment type="caution">
    <text evidence="3">The sequence shown here is derived from an EMBL/GenBank/DDBJ whole genome shotgun (WGS) entry which is preliminary data.</text>
</comment>
<dbReference type="Gene3D" id="3.40.50.720">
    <property type="entry name" value="NAD(P)-binding Rossmann-like Domain"/>
    <property type="match status" value="1"/>
</dbReference>
<feature type="domain" description="XdhC- CoxI" evidence="1">
    <location>
        <begin position="116"/>
        <end position="174"/>
    </location>
</feature>